<sequence>MPPVNEAALGLCPNPRCENGRIGTAVERYPGPGEYCPLCGDYLQPVERGAAPPAPAAAPPQPPIVAAHPAVMPPPAEPPPSAVVPAAETVAPAEAVAPAEKVAAPAQASALRPVAAAAAVPKEAVPLDAPHAGSSPAPATPRPRPRGRMLAGIVGAGVLASAVAAFAFLHPTGRPAPTGHDDGQPPTSTSFRAADLDAVATAPATAGRIVKPRKAKSRAAESTRVKPSPQARRSPQATPSPQASSSPQASLSPQASVTPAAAASKPPKTAASRSLASRAGASVQRHGSPAKNPAHDATTVSTATSIPPAVASVASALPASQGSPADATPTPRSTPSPLACSRPDLPPTVLRAATPETAPMAQLQGVVGTVRVVVSLNAQSRVVAARVESSPSVLLNRSALAAARTSQFKTQIKNCEPVAADFLFDVTFQ</sequence>
<proteinExistence type="predicted"/>
<dbReference type="Gene3D" id="3.30.1150.10">
    <property type="match status" value="1"/>
</dbReference>
<dbReference type="SUPFAM" id="SSF74653">
    <property type="entry name" value="TolA/TonB C-terminal domain"/>
    <property type="match status" value="1"/>
</dbReference>
<feature type="compositionally biased region" description="Low complexity" evidence="1">
    <location>
        <begin position="234"/>
        <end position="282"/>
    </location>
</feature>
<dbReference type="Proteomes" id="UP001317532">
    <property type="component" value="Chromosome"/>
</dbReference>
<keyword evidence="4" id="KW-1185">Reference proteome</keyword>
<protein>
    <recommendedName>
        <fullName evidence="2">TonB C-terminal domain-containing protein</fullName>
    </recommendedName>
</protein>
<evidence type="ECO:0000256" key="1">
    <source>
        <dbReference type="SAM" id="MobiDB-lite"/>
    </source>
</evidence>
<name>A0AAN1XUL1_UNVUL</name>
<dbReference type="Pfam" id="PF03544">
    <property type="entry name" value="TonB_C"/>
    <property type="match status" value="1"/>
</dbReference>
<dbReference type="KEGG" id="vab:WPS_10100"/>
<feature type="region of interest" description="Disordered" evidence="1">
    <location>
        <begin position="126"/>
        <end position="148"/>
    </location>
</feature>
<reference evidence="3 4" key="1">
    <citation type="journal article" date="2022" name="ISME Commun">
        <title>Vulcanimicrobium alpinus gen. nov. sp. nov., the first cultivated representative of the candidate phylum 'Eremiobacterota', is a metabolically versatile aerobic anoxygenic phototroph.</title>
        <authorList>
            <person name="Yabe S."/>
            <person name="Muto K."/>
            <person name="Abe K."/>
            <person name="Yokota A."/>
            <person name="Staudigel H."/>
            <person name="Tebo B.M."/>
        </authorList>
    </citation>
    <scope>NUCLEOTIDE SEQUENCE [LARGE SCALE GENOMIC DNA]</scope>
    <source>
        <strain evidence="3 4">WC8-2</strain>
    </source>
</reference>
<gene>
    <name evidence="3" type="ORF">WPS_10100</name>
</gene>
<feature type="domain" description="TonB C-terminal" evidence="2">
    <location>
        <begin position="360"/>
        <end position="428"/>
    </location>
</feature>
<dbReference type="AlphaFoldDB" id="A0AAN1XUL1"/>
<feature type="region of interest" description="Disordered" evidence="1">
    <location>
        <begin position="202"/>
        <end position="299"/>
    </location>
</feature>
<evidence type="ECO:0000313" key="3">
    <source>
        <dbReference type="EMBL" id="BDE05734.1"/>
    </source>
</evidence>
<feature type="region of interest" description="Disordered" evidence="1">
    <location>
        <begin position="314"/>
        <end position="346"/>
    </location>
</feature>
<dbReference type="GO" id="GO:0055085">
    <property type="term" value="P:transmembrane transport"/>
    <property type="evidence" value="ECO:0007669"/>
    <property type="project" value="InterPro"/>
</dbReference>
<organism evidence="3 4">
    <name type="scientific">Vulcanimicrobium alpinum</name>
    <dbReference type="NCBI Taxonomy" id="3016050"/>
    <lineage>
        <taxon>Bacteria</taxon>
        <taxon>Bacillati</taxon>
        <taxon>Vulcanimicrobiota</taxon>
        <taxon>Vulcanimicrobiia</taxon>
        <taxon>Vulcanimicrobiales</taxon>
        <taxon>Vulcanimicrobiaceae</taxon>
        <taxon>Vulcanimicrobium</taxon>
    </lineage>
</organism>
<evidence type="ECO:0000259" key="2">
    <source>
        <dbReference type="Pfam" id="PF03544"/>
    </source>
</evidence>
<dbReference type="InterPro" id="IPR037682">
    <property type="entry name" value="TonB_C"/>
</dbReference>
<accession>A0AAN1XUL1</accession>
<feature type="compositionally biased region" description="Low complexity" evidence="1">
    <location>
        <begin position="126"/>
        <end position="137"/>
    </location>
</feature>
<evidence type="ECO:0000313" key="4">
    <source>
        <dbReference type="Proteomes" id="UP001317532"/>
    </source>
</evidence>
<dbReference type="EMBL" id="AP025523">
    <property type="protein sequence ID" value="BDE05734.1"/>
    <property type="molecule type" value="Genomic_DNA"/>
</dbReference>